<dbReference type="InterPro" id="IPR051722">
    <property type="entry name" value="Endocytosis_PI4K-reg_protein"/>
</dbReference>
<proteinExistence type="inferred from homology"/>
<evidence type="ECO:0008006" key="7">
    <source>
        <dbReference type="Google" id="ProtNLM"/>
    </source>
</evidence>
<dbReference type="Gene3D" id="1.25.40.10">
    <property type="entry name" value="Tetratricopeptide repeat domain"/>
    <property type="match status" value="2"/>
</dbReference>
<keyword evidence="3" id="KW-0175">Coiled coil</keyword>
<evidence type="ECO:0000256" key="3">
    <source>
        <dbReference type="SAM" id="Coils"/>
    </source>
</evidence>
<dbReference type="SUPFAM" id="SSF48452">
    <property type="entry name" value="TPR-like"/>
    <property type="match status" value="2"/>
</dbReference>
<evidence type="ECO:0000313" key="5">
    <source>
        <dbReference type="EMBL" id="KAK5706794.1"/>
    </source>
</evidence>
<feature type="region of interest" description="Disordered" evidence="4">
    <location>
        <begin position="474"/>
        <end position="498"/>
    </location>
</feature>
<evidence type="ECO:0000313" key="6">
    <source>
        <dbReference type="Proteomes" id="UP001310594"/>
    </source>
</evidence>
<dbReference type="AlphaFoldDB" id="A0AAN8A665"/>
<comment type="similarity">
    <text evidence="2">Belongs to the YPP1 family.</text>
</comment>
<reference evidence="5" key="1">
    <citation type="submission" date="2023-08" db="EMBL/GenBank/DDBJ databases">
        <title>Black Yeasts Isolated from many extreme environments.</title>
        <authorList>
            <person name="Coleine C."/>
            <person name="Stajich J.E."/>
            <person name="Selbmann L."/>
        </authorList>
    </citation>
    <scope>NUCLEOTIDE SEQUENCE</scope>
    <source>
        <strain evidence="5">CCFEE 5810</strain>
    </source>
</reference>
<feature type="compositionally biased region" description="Low complexity" evidence="4">
    <location>
        <begin position="1064"/>
        <end position="1076"/>
    </location>
</feature>
<feature type="region of interest" description="Disordered" evidence="4">
    <location>
        <begin position="1056"/>
        <end position="1115"/>
    </location>
</feature>
<dbReference type="SMART" id="SM00028">
    <property type="entry name" value="TPR"/>
    <property type="match status" value="5"/>
</dbReference>
<dbReference type="EMBL" id="JAVRQU010000002">
    <property type="protein sequence ID" value="KAK5706794.1"/>
    <property type="molecule type" value="Genomic_DNA"/>
</dbReference>
<evidence type="ECO:0000256" key="4">
    <source>
        <dbReference type="SAM" id="MobiDB-lite"/>
    </source>
</evidence>
<dbReference type="Proteomes" id="UP001310594">
    <property type="component" value="Unassembled WGS sequence"/>
</dbReference>
<protein>
    <recommendedName>
        <fullName evidence="7">TPR-like protein</fullName>
    </recommendedName>
</protein>
<feature type="compositionally biased region" description="Basic residues" evidence="4">
    <location>
        <begin position="806"/>
        <end position="819"/>
    </location>
</feature>
<evidence type="ECO:0000256" key="1">
    <source>
        <dbReference type="ARBA" id="ARBA00002550"/>
    </source>
</evidence>
<feature type="compositionally biased region" description="Polar residues" evidence="4">
    <location>
        <begin position="778"/>
        <end position="795"/>
    </location>
</feature>
<comment type="function">
    <text evidence="1">Involved in endocytosis.</text>
</comment>
<comment type="caution">
    <text evidence="5">The sequence shown here is derived from an EMBL/GenBank/DDBJ whole genome shotgun (WGS) entry which is preliminary data.</text>
</comment>
<evidence type="ECO:0000256" key="2">
    <source>
        <dbReference type="ARBA" id="ARBA00038251"/>
    </source>
</evidence>
<feature type="compositionally biased region" description="Basic and acidic residues" evidence="4">
    <location>
        <begin position="855"/>
        <end position="864"/>
    </location>
</feature>
<dbReference type="InterPro" id="IPR019734">
    <property type="entry name" value="TPR_rpt"/>
</dbReference>
<accession>A0AAN8A665</accession>
<feature type="coiled-coil region" evidence="3">
    <location>
        <begin position="956"/>
        <end position="983"/>
    </location>
</feature>
<organism evidence="5 6">
    <name type="scientific">Elasticomyces elasticus</name>
    <dbReference type="NCBI Taxonomy" id="574655"/>
    <lineage>
        <taxon>Eukaryota</taxon>
        <taxon>Fungi</taxon>
        <taxon>Dikarya</taxon>
        <taxon>Ascomycota</taxon>
        <taxon>Pezizomycotina</taxon>
        <taxon>Dothideomycetes</taxon>
        <taxon>Dothideomycetidae</taxon>
        <taxon>Mycosphaerellales</taxon>
        <taxon>Teratosphaeriaceae</taxon>
        <taxon>Elasticomyces</taxon>
    </lineage>
</organism>
<sequence length="1189" mass="129197">MSLTAKAPNSEKGKRYFAQLDEALCNGNWSGVPELARKTDKHAPERGGFTLVARTEAQIASASHRPTSASSAGTSSIHSLGDAVPKLQEAITSGKSAPEDAYCARACLAEIHWLQEDAAAALKVLPEAAADSATSGGQVAALGWLEVCTAKVSFIRAAALEASGRQEEAQKVYRGTAKQTPGSRSPELRRWTERLLGRACTTTYTQTSQPTFANLNESLISFRAWSHFWQRASSPASSTSSSQSRVDVPRRRVWKAYYDVLSVVLRHDLLYNAADDNVNLFLTSQRGLTEDAYTDAKARQWAELKRVETTYESLLLNETQFPKATETNVEVEQWIEQAVGNWKILSGDDWTDQELGEGGKAALGRGMLDILYRGATKTFHSTAILRQLFTVHAALGEFDLAMHAFSSYAEIVGKAKARAEKTGKHELGSDDNDTAILTAAEAVRVLCKYGDRQQAEKAVEVGTIIRQWLGRQRPAGTEELETSEDNKTGGGHPTARSTASKLRFSTLAAAYRAIGISQAHWARTTYDTDARAGLQKDALGSLQMARSFDENDVETVYALARVLAETQDVPAAIDIVKSAVAVANASSAGDQEHSHYSRQRQLVPMWHLLALCLSSRDEHEAAAKMCDAAFHQFGDSTVLFGRQGLGESNPRGRPQRGLVDSMDDFEKEGLLQIKMSQLTLVELMEGAERAADFSDEVLRLYARLFGSPDKLKVSNKPPPTAASMVPPPSRTGGGTLRSIAGSIRPRSTRHSAERETPRQVSGNLAAPSGPSPGRQAAPNGQTSGAPISITVTNEDGVSAERAQPEHHHHHLHLPFKLRGHHGETRDAASLRSRQSTEDLNETSDSTRAPPPVPPKDTDATDHAVKPAVASSASPTGPQQPLKEIEHNRPAGDWPQPSGHAQNPPDQDIRLPAPHPATSHGVAVPNTGSLQERQHRTTILLKLWLFVAALYVRAGFYDDAGAAIEEALRLVEAFEAEKSAQRANALALFKKGWGGGKSVDELWADGWSAKADLAIARKQPFEAMEDYEQALTYFPDHLESIIGISDILMDIYEEKMPAEEPEPSPTSSLPGTSRTSTNNPASKPSEPPRLTTAKSSLASAGREPPPHVRNRDPTPAQLNRLAARDRAYMLLTTLTKLGSGWDCPEAWIALARAHELSGQIGKAKKALWWVVELEESRAMRDWSAVGGYTV</sequence>
<gene>
    <name evidence="5" type="ORF">LTR97_001786</name>
</gene>
<feature type="region of interest" description="Disordered" evidence="4">
    <location>
        <begin position="709"/>
        <end position="927"/>
    </location>
</feature>
<feature type="compositionally biased region" description="Pro residues" evidence="4">
    <location>
        <begin position="716"/>
        <end position="729"/>
    </location>
</feature>
<dbReference type="InterPro" id="IPR011990">
    <property type="entry name" value="TPR-like_helical_dom_sf"/>
</dbReference>
<feature type="compositionally biased region" description="Low complexity" evidence="4">
    <location>
        <begin position="865"/>
        <end position="874"/>
    </location>
</feature>
<dbReference type="PANTHER" id="PTHR23083">
    <property type="entry name" value="TETRATRICOPEPTIDE REPEAT PROTEIN, TPR"/>
    <property type="match status" value="1"/>
</dbReference>
<name>A0AAN8A665_9PEZI</name>
<dbReference type="PANTHER" id="PTHR23083:SF464">
    <property type="entry name" value="TETRATRICOPEPTIDE REPEAT DOMAIN 7, ISOFORM A"/>
    <property type="match status" value="1"/>
</dbReference>